<protein>
    <submittedName>
        <fullName evidence="2">Uncharacterized protein</fullName>
    </submittedName>
</protein>
<proteinExistence type="predicted"/>
<feature type="region of interest" description="Disordered" evidence="1">
    <location>
        <begin position="1"/>
        <end position="50"/>
    </location>
</feature>
<organism evidence="2 3">
    <name type="scientific">Pyrus ussuriensis x Pyrus communis</name>
    <dbReference type="NCBI Taxonomy" id="2448454"/>
    <lineage>
        <taxon>Eukaryota</taxon>
        <taxon>Viridiplantae</taxon>
        <taxon>Streptophyta</taxon>
        <taxon>Embryophyta</taxon>
        <taxon>Tracheophyta</taxon>
        <taxon>Spermatophyta</taxon>
        <taxon>Magnoliopsida</taxon>
        <taxon>eudicotyledons</taxon>
        <taxon>Gunneridae</taxon>
        <taxon>Pentapetalae</taxon>
        <taxon>rosids</taxon>
        <taxon>fabids</taxon>
        <taxon>Rosales</taxon>
        <taxon>Rosaceae</taxon>
        <taxon>Amygdaloideae</taxon>
        <taxon>Maleae</taxon>
        <taxon>Pyrus</taxon>
    </lineage>
</organism>
<name>A0A5N5HF13_9ROSA</name>
<evidence type="ECO:0000313" key="2">
    <source>
        <dbReference type="EMBL" id="KAB2626445.1"/>
    </source>
</evidence>
<evidence type="ECO:0000256" key="1">
    <source>
        <dbReference type="SAM" id="MobiDB-lite"/>
    </source>
</evidence>
<keyword evidence="3" id="KW-1185">Reference proteome</keyword>
<gene>
    <name evidence="2" type="ORF">D8674_020063</name>
</gene>
<comment type="caution">
    <text evidence="2">The sequence shown here is derived from an EMBL/GenBank/DDBJ whole genome shotgun (WGS) entry which is preliminary data.</text>
</comment>
<reference evidence="2 3" key="3">
    <citation type="submission" date="2019-11" db="EMBL/GenBank/DDBJ databases">
        <title>A de novo genome assembly of a pear dwarfing rootstock.</title>
        <authorList>
            <person name="Wang F."/>
            <person name="Wang J."/>
            <person name="Li S."/>
            <person name="Zhang Y."/>
            <person name="Fang M."/>
            <person name="Ma L."/>
            <person name="Zhao Y."/>
            <person name="Jiang S."/>
        </authorList>
    </citation>
    <scope>NUCLEOTIDE SEQUENCE [LARGE SCALE GENOMIC DNA]</scope>
    <source>
        <strain evidence="2">S2</strain>
        <tissue evidence="2">Leaf</tissue>
    </source>
</reference>
<evidence type="ECO:0000313" key="3">
    <source>
        <dbReference type="Proteomes" id="UP000327157"/>
    </source>
</evidence>
<reference evidence="3" key="2">
    <citation type="submission" date="2019-10" db="EMBL/GenBank/DDBJ databases">
        <title>A de novo genome assembly of a pear dwarfing rootstock.</title>
        <authorList>
            <person name="Wang F."/>
            <person name="Wang J."/>
            <person name="Li S."/>
            <person name="Zhang Y."/>
            <person name="Fang M."/>
            <person name="Ma L."/>
            <person name="Zhao Y."/>
            <person name="Jiang S."/>
        </authorList>
    </citation>
    <scope>NUCLEOTIDE SEQUENCE [LARGE SCALE GENOMIC DNA]</scope>
</reference>
<sequence>MDKQTMGQDKTKYNRANNSSTATVATTTTLIRPIPHPQPSISSSDATSYPDLLHEHNHKEWITINTTTKANYQDEVRGSPRTTLPVKADNQEKVVVVVLETPESVKTPELYTRSPRYSWLEIEIMMN</sequence>
<reference evidence="2 3" key="1">
    <citation type="submission" date="2019-09" db="EMBL/GenBank/DDBJ databases">
        <authorList>
            <person name="Ou C."/>
        </authorList>
    </citation>
    <scope>NUCLEOTIDE SEQUENCE [LARGE SCALE GENOMIC DNA]</scope>
    <source>
        <strain evidence="2">S2</strain>
        <tissue evidence="2">Leaf</tissue>
    </source>
</reference>
<accession>A0A5N5HF13</accession>
<feature type="compositionally biased region" description="Low complexity" evidence="1">
    <location>
        <begin position="16"/>
        <end position="44"/>
    </location>
</feature>
<dbReference type="Proteomes" id="UP000327157">
    <property type="component" value="Chromosome 2"/>
</dbReference>
<dbReference type="AlphaFoldDB" id="A0A5N5HF13"/>
<dbReference type="EMBL" id="SMOL01000157">
    <property type="protein sequence ID" value="KAB2626445.1"/>
    <property type="molecule type" value="Genomic_DNA"/>
</dbReference>